<evidence type="ECO:0000313" key="2">
    <source>
        <dbReference type="Proteomes" id="UP000037953"/>
    </source>
</evidence>
<gene>
    <name evidence="1" type="ORF">AOB46_18705</name>
</gene>
<reference evidence="2" key="2">
    <citation type="submission" date="2015-09" db="EMBL/GenBank/DDBJ databases">
        <title>Draft genome sequence of a multidrug-resistant Chryseobacterium indologenes isolate from Malaysia.</title>
        <authorList>
            <person name="Yu C.Y."/>
            <person name="Ang G.Y."/>
            <person name="Chan K.-G."/>
        </authorList>
    </citation>
    <scope>NUCLEOTIDE SEQUENCE [LARGE SCALE GENOMIC DNA]</scope>
    <source>
        <strain evidence="2">CI_885</strain>
    </source>
</reference>
<dbReference type="Proteomes" id="UP000037953">
    <property type="component" value="Unassembled WGS sequence"/>
</dbReference>
<reference evidence="1 2" key="1">
    <citation type="journal article" date="2015" name="Genom Data">
        <title>Draft genome sequence of a multidrug-resistant Chryseobacterium indologenes isolate from Malaysia.</title>
        <authorList>
            <person name="Yu C.Y."/>
            <person name="Ang G.Y."/>
            <person name="Cheng H.J."/>
            <person name="Cheong Y.M."/>
            <person name="Yin W.F."/>
            <person name="Chan K.G."/>
        </authorList>
    </citation>
    <scope>NUCLEOTIDE SEQUENCE [LARGE SCALE GENOMIC DNA]</scope>
    <source>
        <strain evidence="1 2">CI_885</strain>
    </source>
</reference>
<dbReference type="PATRIC" id="fig|253.9.peg.1696"/>
<organism evidence="1 2">
    <name type="scientific">Chryseobacterium indologenes</name>
    <name type="common">Flavobacterium indologenes</name>
    <dbReference type="NCBI Taxonomy" id="253"/>
    <lineage>
        <taxon>Bacteria</taxon>
        <taxon>Pseudomonadati</taxon>
        <taxon>Bacteroidota</taxon>
        <taxon>Flavobacteriia</taxon>
        <taxon>Flavobacteriales</taxon>
        <taxon>Weeksellaceae</taxon>
        <taxon>Chryseobacterium group</taxon>
        <taxon>Chryseobacterium</taxon>
    </lineage>
</organism>
<evidence type="ECO:0000313" key="1">
    <source>
        <dbReference type="EMBL" id="KPE49757.1"/>
    </source>
</evidence>
<proteinExistence type="predicted"/>
<name>A0A0N0ZU36_CHRID</name>
<protein>
    <submittedName>
        <fullName evidence="1">Uncharacterized protein</fullName>
    </submittedName>
</protein>
<dbReference type="EMBL" id="LJOD01000015">
    <property type="protein sequence ID" value="KPE49757.1"/>
    <property type="molecule type" value="Genomic_DNA"/>
</dbReference>
<sequence length="64" mass="7537">MNNKGRRNELAQLKYKKRLKMYGLKPGDQNTALKSHSVPCSCGMCRSEKYRDTKRQKNKNIDFE</sequence>
<dbReference type="AlphaFoldDB" id="A0A0N0ZU36"/>
<comment type="caution">
    <text evidence="1">The sequence shown here is derived from an EMBL/GenBank/DDBJ whole genome shotgun (WGS) entry which is preliminary data.</text>
</comment>
<accession>A0A0N0ZU36</accession>